<protein>
    <submittedName>
        <fullName evidence="1">Uncharacterized protein</fullName>
    </submittedName>
</protein>
<sequence>MLPFGTVASGAIYAQVKKKTSRRISRSSRTSMSSRIRLATSPSQLPVVGCLRWATFRFCVL</sequence>
<name>B6TTC6_MAIZE</name>
<reference evidence="1" key="1">
    <citation type="journal article" date="2009" name="Plant Mol. Biol.">
        <title>Insights into corn genes derived from large-scale cDNA sequencing.</title>
        <authorList>
            <person name="Alexandrov N.N."/>
            <person name="Brover V.V."/>
            <person name="Freidin S."/>
            <person name="Troukhan M.E."/>
            <person name="Tatarinova T.V."/>
            <person name="Zhang H."/>
            <person name="Swaller T.J."/>
            <person name="Lu Y.P."/>
            <person name="Bouck J."/>
            <person name="Flavell R.B."/>
            <person name="Feldmann K.A."/>
        </authorList>
    </citation>
    <scope>NUCLEOTIDE SEQUENCE</scope>
</reference>
<evidence type="ECO:0000313" key="1">
    <source>
        <dbReference type="EMBL" id="ACG40359.1"/>
    </source>
</evidence>
<accession>B6TTC6</accession>
<dbReference type="EMBL" id="EU968241">
    <property type="protein sequence ID" value="ACG40359.1"/>
    <property type="molecule type" value="mRNA"/>
</dbReference>
<proteinExistence type="evidence at transcript level"/>
<dbReference type="AlphaFoldDB" id="B6TTC6"/>
<organism evidence="1">
    <name type="scientific">Zea mays</name>
    <name type="common">Maize</name>
    <dbReference type="NCBI Taxonomy" id="4577"/>
    <lineage>
        <taxon>Eukaryota</taxon>
        <taxon>Viridiplantae</taxon>
        <taxon>Streptophyta</taxon>
        <taxon>Embryophyta</taxon>
        <taxon>Tracheophyta</taxon>
        <taxon>Spermatophyta</taxon>
        <taxon>Magnoliopsida</taxon>
        <taxon>Liliopsida</taxon>
        <taxon>Poales</taxon>
        <taxon>Poaceae</taxon>
        <taxon>PACMAD clade</taxon>
        <taxon>Panicoideae</taxon>
        <taxon>Andropogonodae</taxon>
        <taxon>Andropogoneae</taxon>
        <taxon>Tripsacinae</taxon>
        <taxon>Zea</taxon>
    </lineage>
</organism>